<accession>A0A098AYX1</accession>
<dbReference type="Gene3D" id="3.10.450.40">
    <property type="match status" value="1"/>
</dbReference>
<dbReference type="AlphaFoldDB" id="A0A098AYX1"/>
<dbReference type="EMBL" id="LK996017">
    <property type="protein sequence ID" value="CDX01307.1"/>
    <property type="molecule type" value="Genomic_DNA"/>
</dbReference>
<dbReference type="PATRIC" id="fig|49338.4.peg.1530"/>
<dbReference type="SUPFAM" id="SSF160719">
    <property type="entry name" value="gpW/gp25-like"/>
    <property type="match status" value="1"/>
</dbReference>
<feature type="domain" description="IraD/Gp25-like" evidence="1">
    <location>
        <begin position="17"/>
        <end position="99"/>
    </location>
</feature>
<evidence type="ECO:0000259" key="1">
    <source>
        <dbReference type="Pfam" id="PF04965"/>
    </source>
</evidence>
<sequence length="102" mass="11322">MQYDVRPLKVFDFGATGAQEVLQNVAFILSTMLDSCPMDRGFGWNPDLDSPTQAAKARNAARIIQAIQEQEPRATVEEIRFEGDALNGQLKPIVRVSIDESI</sequence>
<reference evidence="2" key="1">
    <citation type="submission" date="2014-07" db="EMBL/GenBank/DDBJ databases">
        <authorList>
            <person name="Hornung V.Bastian."/>
        </authorList>
    </citation>
    <scope>NUCLEOTIDE SEQUENCE</scope>
    <source>
        <strain evidence="2">PCE-S</strain>
    </source>
</reference>
<gene>
    <name evidence="2" type="ORF">DPCES_1420</name>
</gene>
<organism evidence="2">
    <name type="scientific">Desulfitobacterium hafniense</name>
    <name type="common">Desulfitobacterium frappieri</name>
    <dbReference type="NCBI Taxonomy" id="49338"/>
    <lineage>
        <taxon>Bacteria</taxon>
        <taxon>Bacillati</taxon>
        <taxon>Bacillota</taxon>
        <taxon>Clostridia</taxon>
        <taxon>Eubacteriales</taxon>
        <taxon>Desulfitobacteriaceae</taxon>
        <taxon>Desulfitobacterium</taxon>
    </lineage>
</organism>
<dbReference type="Pfam" id="PF04965">
    <property type="entry name" value="GPW_gp25"/>
    <property type="match status" value="1"/>
</dbReference>
<name>A0A098AYX1_DESHA</name>
<dbReference type="InterPro" id="IPR007048">
    <property type="entry name" value="IraD/Gp25-like"/>
</dbReference>
<evidence type="ECO:0000313" key="2">
    <source>
        <dbReference type="EMBL" id="CDX01307.1"/>
    </source>
</evidence>
<proteinExistence type="predicted"/>
<protein>
    <submittedName>
        <fullName evidence="2">GpW/Gp25/anti-adapter protein IraD</fullName>
    </submittedName>
</protein>